<dbReference type="InterPro" id="IPR007140">
    <property type="entry name" value="DUF350"/>
</dbReference>
<keyword evidence="6 7" id="KW-0472">Membrane</keyword>
<comment type="subcellular location">
    <subcellularLocation>
        <location evidence="1">Cell membrane</location>
        <topology evidence="1">Multi-pass membrane protein</topology>
    </subcellularLocation>
</comment>
<dbReference type="RefSeq" id="WP_113035635.1">
    <property type="nucleotide sequence ID" value="NZ_QMFB01000033.1"/>
</dbReference>
<evidence type="ECO:0000256" key="1">
    <source>
        <dbReference type="ARBA" id="ARBA00004651"/>
    </source>
</evidence>
<evidence type="ECO:0000256" key="2">
    <source>
        <dbReference type="ARBA" id="ARBA00005779"/>
    </source>
</evidence>
<evidence type="ECO:0008006" key="10">
    <source>
        <dbReference type="Google" id="ProtNLM"/>
    </source>
</evidence>
<reference evidence="8 9" key="1">
    <citation type="journal article" date="2009" name="Int. J. Syst. Evol. Microbiol.">
        <title>Paenibacillus contaminans sp. nov., isolated from a contaminated laboratory plate.</title>
        <authorList>
            <person name="Chou J.H."/>
            <person name="Lee J.H."/>
            <person name="Lin M.C."/>
            <person name="Chang P.S."/>
            <person name="Arun A.B."/>
            <person name="Young C.C."/>
            <person name="Chen W.M."/>
        </authorList>
    </citation>
    <scope>NUCLEOTIDE SEQUENCE [LARGE SCALE GENOMIC DNA]</scope>
    <source>
        <strain evidence="8 9">CKOBP-6</strain>
    </source>
</reference>
<keyword evidence="4 7" id="KW-0812">Transmembrane</keyword>
<organism evidence="8 9">
    <name type="scientific">Paenibacillus contaminans</name>
    <dbReference type="NCBI Taxonomy" id="450362"/>
    <lineage>
        <taxon>Bacteria</taxon>
        <taxon>Bacillati</taxon>
        <taxon>Bacillota</taxon>
        <taxon>Bacilli</taxon>
        <taxon>Bacillales</taxon>
        <taxon>Paenibacillaceae</taxon>
        <taxon>Paenibacillus</taxon>
    </lineage>
</organism>
<feature type="transmembrane region" description="Helical" evidence="7">
    <location>
        <begin position="6"/>
        <end position="30"/>
    </location>
</feature>
<evidence type="ECO:0000256" key="5">
    <source>
        <dbReference type="ARBA" id="ARBA00022989"/>
    </source>
</evidence>
<comment type="similarity">
    <text evidence="2">Belongs to the UPF0719 family.</text>
</comment>
<proteinExistence type="inferred from homology"/>
<evidence type="ECO:0000256" key="3">
    <source>
        <dbReference type="ARBA" id="ARBA00022475"/>
    </source>
</evidence>
<evidence type="ECO:0000256" key="6">
    <source>
        <dbReference type="ARBA" id="ARBA00023136"/>
    </source>
</evidence>
<evidence type="ECO:0000256" key="7">
    <source>
        <dbReference type="SAM" id="Phobius"/>
    </source>
</evidence>
<dbReference type="AlphaFoldDB" id="A0A329LYX8"/>
<evidence type="ECO:0000313" key="9">
    <source>
        <dbReference type="Proteomes" id="UP000250369"/>
    </source>
</evidence>
<evidence type="ECO:0000256" key="4">
    <source>
        <dbReference type="ARBA" id="ARBA00022692"/>
    </source>
</evidence>
<dbReference type="GO" id="GO:0005886">
    <property type="term" value="C:plasma membrane"/>
    <property type="evidence" value="ECO:0007669"/>
    <property type="project" value="UniProtKB-SubCell"/>
</dbReference>
<evidence type="ECO:0000313" key="8">
    <source>
        <dbReference type="EMBL" id="RAV12492.1"/>
    </source>
</evidence>
<dbReference type="OrthoDB" id="1683095at2"/>
<feature type="transmembrane region" description="Helical" evidence="7">
    <location>
        <begin position="118"/>
        <end position="141"/>
    </location>
</feature>
<keyword evidence="5 7" id="KW-1133">Transmembrane helix</keyword>
<comment type="caution">
    <text evidence="8">The sequence shown here is derived from an EMBL/GenBank/DDBJ whole genome shotgun (WGS) entry which is preliminary data.</text>
</comment>
<dbReference type="Pfam" id="PF03994">
    <property type="entry name" value="DUF350"/>
    <property type="match status" value="1"/>
</dbReference>
<dbReference type="Proteomes" id="UP000250369">
    <property type="component" value="Unassembled WGS sequence"/>
</dbReference>
<feature type="transmembrane region" description="Helical" evidence="7">
    <location>
        <begin position="86"/>
        <end position="106"/>
    </location>
</feature>
<dbReference type="EMBL" id="QMFB01000033">
    <property type="protein sequence ID" value="RAV12492.1"/>
    <property type="molecule type" value="Genomic_DNA"/>
</dbReference>
<name>A0A329LYX8_9BACL</name>
<protein>
    <recommendedName>
        <fullName evidence="10">DUF350 domain-containing protein</fullName>
    </recommendedName>
</protein>
<gene>
    <name evidence="8" type="ORF">DQG23_34760</name>
</gene>
<dbReference type="PANTHER" id="PTHR40043">
    <property type="entry name" value="UPF0719 INNER MEMBRANE PROTEIN YJFL"/>
    <property type="match status" value="1"/>
</dbReference>
<sequence>MQWDNIANFLIYLGVTVPLLGFGFLMFMVTTPYKEFQIIREGANGADQQKVMAAKAVANDLGGKIIGLSLVLASAVYHSLGIVDLIIWGLLGTAFQVIVFYLFELVTPFKVIKEIPAGNVSVGIFTSRLSIATGLLMAALISY</sequence>
<keyword evidence="9" id="KW-1185">Reference proteome</keyword>
<accession>A0A329LYX8</accession>
<keyword evidence="3" id="KW-1003">Cell membrane</keyword>
<dbReference type="PANTHER" id="PTHR40043:SF1">
    <property type="entry name" value="UPF0719 INNER MEMBRANE PROTEIN YJFL"/>
    <property type="match status" value="1"/>
</dbReference>